<accession>A0AAW1FL49</accession>
<organism evidence="1 2">
    <name type="scientific">Zoarces viviparus</name>
    <name type="common">Viviparous eelpout</name>
    <name type="synonym">Blennius viviparus</name>
    <dbReference type="NCBI Taxonomy" id="48416"/>
    <lineage>
        <taxon>Eukaryota</taxon>
        <taxon>Metazoa</taxon>
        <taxon>Chordata</taxon>
        <taxon>Craniata</taxon>
        <taxon>Vertebrata</taxon>
        <taxon>Euteleostomi</taxon>
        <taxon>Actinopterygii</taxon>
        <taxon>Neopterygii</taxon>
        <taxon>Teleostei</taxon>
        <taxon>Neoteleostei</taxon>
        <taxon>Acanthomorphata</taxon>
        <taxon>Eupercaria</taxon>
        <taxon>Perciformes</taxon>
        <taxon>Cottioidei</taxon>
        <taxon>Zoarcales</taxon>
        <taxon>Zoarcidae</taxon>
        <taxon>Zoarcinae</taxon>
        <taxon>Zoarces</taxon>
    </lineage>
</organism>
<dbReference type="Proteomes" id="UP001488805">
    <property type="component" value="Unassembled WGS sequence"/>
</dbReference>
<protein>
    <submittedName>
        <fullName evidence="1">Uncharacterized protein</fullName>
    </submittedName>
</protein>
<comment type="caution">
    <text evidence="1">The sequence shown here is derived from an EMBL/GenBank/DDBJ whole genome shotgun (WGS) entry which is preliminary data.</text>
</comment>
<evidence type="ECO:0000313" key="2">
    <source>
        <dbReference type="Proteomes" id="UP001488805"/>
    </source>
</evidence>
<gene>
    <name evidence="1" type="ORF">VZT92_007925</name>
</gene>
<sequence>MVPAKGAYASTAESLNALRKGEGGGGGSCVSDTEEVCCEPGRTSGGITEPGCVGWRRSRGAGPGVGGGVLKPCRGACRPAGPLIIPSLHCFSVSKGLDAHTALGGPDATLEGPSSRLRADRRWTQKVLNMCIYFIQAP</sequence>
<keyword evidence="2" id="KW-1185">Reference proteome</keyword>
<dbReference type="EMBL" id="JBCEZU010000056">
    <property type="protein sequence ID" value="KAK9535550.1"/>
    <property type="molecule type" value="Genomic_DNA"/>
</dbReference>
<proteinExistence type="predicted"/>
<reference evidence="1 2" key="1">
    <citation type="journal article" date="2024" name="Genome Biol. Evol.">
        <title>Chromosome-level genome assembly of the viviparous eelpout Zoarces viviparus.</title>
        <authorList>
            <person name="Fuhrmann N."/>
            <person name="Brasseur M.V."/>
            <person name="Bakowski C.E."/>
            <person name="Podsiadlowski L."/>
            <person name="Prost S."/>
            <person name="Krehenwinkel H."/>
            <person name="Mayer C."/>
        </authorList>
    </citation>
    <scope>NUCLEOTIDE SEQUENCE [LARGE SCALE GENOMIC DNA]</scope>
    <source>
        <strain evidence="1">NO-MEL_2022_Ind0_liver</strain>
    </source>
</reference>
<name>A0AAW1FL49_ZOAVI</name>
<evidence type="ECO:0000313" key="1">
    <source>
        <dbReference type="EMBL" id="KAK9535550.1"/>
    </source>
</evidence>
<dbReference type="AlphaFoldDB" id="A0AAW1FL49"/>